<dbReference type="PROSITE" id="PS01031">
    <property type="entry name" value="SHSP"/>
    <property type="match status" value="1"/>
</dbReference>
<organism evidence="5 6">
    <name type="scientific">Salinadaptatus halalkaliphilus</name>
    <dbReference type="NCBI Taxonomy" id="2419781"/>
    <lineage>
        <taxon>Archaea</taxon>
        <taxon>Methanobacteriati</taxon>
        <taxon>Methanobacteriota</taxon>
        <taxon>Stenosarchaea group</taxon>
        <taxon>Halobacteria</taxon>
        <taxon>Halobacteriales</taxon>
        <taxon>Natrialbaceae</taxon>
        <taxon>Salinadaptatus</taxon>
    </lineage>
</organism>
<feature type="compositionally biased region" description="Acidic residues" evidence="3">
    <location>
        <begin position="138"/>
        <end position="147"/>
    </location>
</feature>
<evidence type="ECO:0000259" key="4">
    <source>
        <dbReference type="PROSITE" id="PS01031"/>
    </source>
</evidence>
<evidence type="ECO:0000313" key="5">
    <source>
        <dbReference type="EMBL" id="THE66152.1"/>
    </source>
</evidence>
<keyword evidence="6" id="KW-1185">Reference proteome</keyword>
<protein>
    <submittedName>
        <fullName evidence="5">Hsp20/alpha crystallin family protein</fullName>
    </submittedName>
</protein>
<dbReference type="InterPro" id="IPR002068">
    <property type="entry name" value="A-crystallin/Hsp20_dom"/>
</dbReference>
<dbReference type="Proteomes" id="UP000318864">
    <property type="component" value="Unassembled WGS sequence"/>
</dbReference>
<evidence type="ECO:0000313" key="6">
    <source>
        <dbReference type="Proteomes" id="UP000318864"/>
    </source>
</evidence>
<sequence length="166" mass="18464">MNFDDLKRSVGDTLYRQIGRANGHLQTYRSLPVDVLENDTSYLVVFDAPGAEPDDVQVRYLEGSVRIRIRRFRQFRDRFELRFPGRGMTLEGEVDLPTDATVDPDAGTAKLTETGTLRIEIPKEGADTGSDSATESVETTDADDSDETPTREPTSTTDSETVTVEE</sequence>
<dbReference type="Gene3D" id="2.60.40.790">
    <property type="match status" value="1"/>
</dbReference>
<dbReference type="OrthoDB" id="210205at2157"/>
<accession>A0A4S3TPB2</accession>
<comment type="similarity">
    <text evidence="1 2">Belongs to the small heat shock protein (HSP20) family.</text>
</comment>
<dbReference type="SUPFAM" id="SSF49764">
    <property type="entry name" value="HSP20-like chaperones"/>
    <property type="match status" value="1"/>
</dbReference>
<comment type="caution">
    <text evidence="5">The sequence shown here is derived from an EMBL/GenBank/DDBJ whole genome shotgun (WGS) entry which is preliminary data.</text>
</comment>
<reference evidence="5 6" key="1">
    <citation type="submission" date="2018-10" db="EMBL/GenBank/DDBJ databases">
        <title>Natronolimnobius sp. XQ-INN 246 isolated from Inner Mongolia Autonomous Region of China.</title>
        <authorList>
            <person name="Xue Q."/>
        </authorList>
    </citation>
    <scope>NUCLEOTIDE SEQUENCE [LARGE SCALE GENOMIC DNA]</scope>
    <source>
        <strain evidence="5 6">XQ-INN 246</strain>
    </source>
</reference>
<dbReference type="CDD" id="cd06464">
    <property type="entry name" value="ACD_sHsps-like"/>
    <property type="match status" value="1"/>
</dbReference>
<proteinExistence type="inferred from homology"/>
<dbReference type="AlphaFoldDB" id="A0A4S3TPB2"/>
<evidence type="ECO:0000256" key="2">
    <source>
        <dbReference type="RuleBase" id="RU003616"/>
    </source>
</evidence>
<evidence type="ECO:0000256" key="3">
    <source>
        <dbReference type="SAM" id="MobiDB-lite"/>
    </source>
</evidence>
<gene>
    <name evidence="5" type="ORF">D8Y22_04330</name>
</gene>
<dbReference type="Pfam" id="PF00011">
    <property type="entry name" value="HSP20"/>
    <property type="match status" value="1"/>
</dbReference>
<feature type="region of interest" description="Disordered" evidence="3">
    <location>
        <begin position="116"/>
        <end position="166"/>
    </location>
</feature>
<evidence type="ECO:0000256" key="1">
    <source>
        <dbReference type="PROSITE-ProRule" id="PRU00285"/>
    </source>
</evidence>
<feature type="domain" description="SHSP" evidence="4">
    <location>
        <begin position="24"/>
        <end position="140"/>
    </location>
</feature>
<dbReference type="InterPro" id="IPR008978">
    <property type="entry name" value="HSP20-like_chaperone"/>
</dbReference>
<feature type="compositionally biased region" description="Low complexity" evidence="3">
    <location>
        <begin position="152"/>
        <end position="166"/>
    </location>
</feature>
<name>A0A4S3TPB2_9EURY</name>
<dbReference type="RefSeq" id="WP_141463495.1">
    <property type="nucleotide sequence ID" value="NZ_RBZW01000012.1"/>
</dbReference>
<dbReference type="EMBL" id="RBZW01000012">
    <property type="protein sequence ID" value="THE66152.1"/>
    <property type="molecule type" value="Genomic_DNA"/>
</dbReference>